<name>A0A8H7UM84_MORIS</name>
<comment type="caution">
    <text evidence="1">The sequence shown here is derived from an EMBL/GenBank/DDBJ whole genome shotgun (WGS) entry which is preliminary data.</text>
</comment>
<keyword evidence="2" id="KW-1185">Reference proteome</keyword>
<sequence>MSDKATLATNVTINEYMTRPDANPHIPLLDVPITRISDLNLTNYMQYVCTHFDFCNIGEQEPGRLIVMPPAATNISNDHQYSRNIMLTKSASNLASSYATYLPNETLSYHIATKNNYTTGLMLESMRNLMSSYKLLIKNGPIVRLSASNQDPTLGLLTQGSAYAARYTNLFSVLNGTNALGVFETRSVDTMSLRGLSMEQAYTMLTAHVNDSSMASRNLTDCFTAQMCRVLRLSSTSQGDYVKMILMGRQNDTISATYAVRKARYFLMQLDEDVGSPAQSNYNGSLVDDYAFGWQHLVPIMQLSVVNSSYVVDGPSTYTTHLSYDYSNLTDNHMHLVASHLNCSRNGNLTVPTNKRSYTAATDLKISILILRMMTLPHYYENLFWTLPTCRMTDNASDLSHRFTVNWSLMIDEELKQVTPIYQVIKPGGPRPVRDSVIRSSLNTRTSLSDPRVSNMGLDEVRNITGKNSDSAIFGGFKEYIEELCPSETSLQRLYHGCADDESVEQLEYRNGAE</sequence>
<accession>A0A8H7UM84</accession>
<dbReference type="AlphaFoldDB" id="A0A8H7UM84"/>
<reference evidence="1" key="1">
    <citation type="submission" date="2020-12" db="EMBL/GenBank/DDBJ databases">
        <title>Metabolic potential, ecology and presence of endohyphal bacteria is reflected in genomic diversity of Mucoromycotina.</title>
        <authorList>
            <person name="Muszewska A."/>
            <person name="Okrasinska A."/>
            <person name="Steczkiewicz K."/>
            <person name="Drgas O."/>
            <person name="Orlowska M."/>
            <person name="Perlinska-Lenart U."/>
            <person name="Aleksandrzak-Piekarczyk T."/>
            <person name="Szatraj K."/>
            <person name="Zielenkiewicz U."/>
            <person name="Pilsyk S."/>
            <person name="Malc E."/>
            <person name="Mieczkowski P."/>
            <person name="Kruszewska J.S."/>
            <person name="Biernat P."/>
            <person name="Pawlowska J."/>
        </authorList>
    </citation>
    <scope>NUCLEOTIDE SEQUENCE</scope>
    <source>
        <strain evidence="1">WA0000067209</strain>
    </source>
</reference>
<gene>
    <name evidence="1" type="ORF">INT43_000856</name>
</gene>
<evidence type="ECO:0000313" key="2">
    <source>
        <dbReference type="Proteomes" id="UP000654370"/>
    </source>
</evidence>
<dbReference type="Proteomes" id="UP000654370">
    <property type="component" value="Unassembled WGS sequence"/>
</dbReference>
<protein>
    <submittedName>
        <fullName evidence="1">Uncharacterized protein</fullName>
    </submittedName>
</protein>
<proteinExistence type="predicted"/>
<dbReference type="OrthoDB" id="10295039at2759"/>
<organism evidence="1 2">
    <name type="scientific">Mortierella isabellina</name>
    <name type="common">Filamentous fungus</name>
    <name type="synonym">Umbelopsis isabellina</name>
    <dbReference type="NCBI Taxonomy" id="91625"/>
    <lineage>
        <taxon>Eukaryota</taxon>
        <taxon>Fungi</taxon>
        <taxon>Fungi incertae sedis</taxon>
        <taxon>Mucoromycota</taxon>
        <taxon>Mucoromycotina</taxon>
        <taxon>Umbelopsidomycetes</taxon>
        <taxon>Umbelopsidales</taxon>
        <taxon>Umbelopsidaceae</taxon>
        <taxon>Umbelopsis</taxon>
    </lineage>
</organism>
<evidence type="ECO:0000313" key="1">
    <source>
        <dbReference type="EMBL" id="KAG2184943.1"/>
    </source>
</evidence>
<dbReference type="EMBL" id="JAEPQZ010000002">
    <property type="protein sequence ID" value="KAG2184943.1"/>
    <property type="molecule type" value="Genomic_DNA"/>
</dbReference>